<evidence type="ECO:0000313" key="14">
    <source>
        <dbReference type="Proteomes" id="UP000886883"/>
    </source>
</evidence>
<feature type="region of interest" description="Disordered" evidence="10">
    <location>
        <begin position="285"/>
        <end position="312"/>
    </location>
</feature>
<comment type="catalytic activity">
    <reaction evidence="9">
        <text>glycyl-[protein] + reduced [flavodoxin] + S-adenosyl-L-methionine = glycin-2-yl radical-[protein] + semiquinone [flavodoxin] + 5'-deoxyadenosine + L-methionine + H(+)</text>
        <dbReference type="Rhea" id="RHEA:61976"/>
        <dbReference type="Rhea" id="RHEA-COMP:10622"/>
        <dbReference type="Rhea" id="RHEA-COMP:14480"/>
        <dbReference type="Rhea" id="RHEA-COMP:15993"/>
        <dbReference type="Rhea" id="RHEA-COMP:15994"/>
        <dbReference type="ChEBI" id="CHEBI:15378"/>
        <dbReference type="ChEBI" id="CHEBI:17319"/>
        <dbReference type="ChEBI" id="CHEBI:29947"/>
        <dbReference type="ChEBI" id="CHEBI:32722"/>
        <dbReference type="ChEBI" id="CHEBI:57618"/>
        <dbReference type="ChEBI" id="CHEBI:57844"/>
        <dbReference type="ChEBI" id="CHEBI:59789"/>
        <dbReference type="ChEBI" id="CHEBI:140311"/>
    </reaction>
</comment>
<dbReference type="NCBIfam" id="TIGR02494">
    <property type="entry name" value="PFLE_PFLC"/>
    <property type="match status" value="1"/>
</dbReference>
<dbReference type="InterPro" id="IPR013785">
    <property type="entry name" value="Aldolase_TIM"/>
</dbReference>
<dbReference type="Pfam" id="PF13353">
    <property type="entry name" value="Fer4_12"/>
    <property type="match status" value="1"/>
</dbReference>
<dbReference type="GO" id="GO:0051539">
    <property type="term" value="F:4 iron, 4 sulfur cluster binding"/>
    <property type="evidence" value="ECO:0007669"/>
    <property type="project" value="UniProtKB-KW"/>
</dbReference>
<dbReference type="GO" id="GO:0016491">
    <property type="term" value="F:oxidoreductase activity"/>
    <property type="evidence" value="ECO:0007669"/>
    <property type="project" value="UniProtKB-KW"/>
</dbReference>
<dbReference type="SFLD" id="SFLDG01118">
    <property type="entry name" value="activating_enzymes__group_2"/>
    <property type="match status" value="1"/>
</dbReference>
<dbReference type="Proteomes" id="UP000886883">
    <property type="component" value="Unassembled WGS sequence"/>
</dbReference>
<keyword evidence="6" id="KW-0560">Oxidoreductase</keyword>
<dbReference type="PROSITE" id="PS51379">
    <property type="entry name" value="4FE4S_FER_2"/>
    <property type="match status" value="1"/>
</dbReference>
<keyword evidence="5" id="KW-0479">Metal-binding</keyword>
<proteinExistence type="inferred from homology"/>
<dbReference type="SFLD" id="SFLDG01066">
    <property type="entry name" value="organic_radical-activating_enz"/>
    <property type="match status" value="1"/>
</dbReference>
<dbReference type="PANTHER" id="PTHR30352:SF4">
    <property type="entry name" value="PYRUVATE FORMATE-LYASE 2-ACTIVATING ENZYME"/>
    <property type="match status" value="1"/>
</dbReference>
<dbReference type="PANTHER" id="PTHR30352">
    <property type="entry name" value="PYRUVATE FORMATE-LYASE-ACTIVATING ENZYME"/>
    <property type="match status" value="1"/>
</dbReference>
<evidence type="ECO:0000256" key="3">
    <source>
        <dbReference type="ARBA" id="ARBA00022485"/>
    </source>
</evidence>
<reference evidence="13" key="2">
    <citation type="submission" date="2021-04" db="EMBL/GenBank/DDBJ databases">
        <authorList>
            <person name="Gilroy R."/>
        </authorList>
    </citation>
    <scope>NUCLEOTIDE SEQUENCE</scope>
    <source>
        <strain evidence="13">USAMLcec3-2134</strain>
    </source>
</reference>
<evidence type="ECO:0000256" key="4">
    <source>
        <dbReference type="ARBA" id="ARBA00022691"/>
    </source>
</evidence>
<dbReference type="PROSITE" id="PS51918">
    <property type="entry name" value="RADICAL_SAM"/>
    <property type="match status" value="1"/>
</dbReference>
<evidence type="ECO:0000256" key="8">
    <source>
        <dbReference type="ARBA" id="ARBA00023014"/>
    </source>
</evidence>
<dbReference type="InterPro" id="IPR058240">
    <property type="entry name" value="rSAM_sf"/>
</dbReference>
<keyword evidence="7" id="KW-0408">Iron</keyword>
<evidence type="ECO:0000256" key="2">
    <source>
        <dbReference type="ARBA" id="ARBA00009777"/>
    </source>
</evidence>
<evidence type="ECO:0000256" key="6">
    <source>
        <dbReference type="ARBA" id="ARBA00023002"/>
    </source>
</evidence>
<evidence type="ECO:0000256" key="1">
    <source>
        <dbReference type="ARBA" id="ARBA00001966"/>
    </source>
</evidence>
<dbReference type="InterPro" id="IPR040074">
    <property type="entry name" value="BssD/PflA/YjjW"/>
</dbReference>
<comment type="similarity">
    <text evidence="2">Belongs to the organic radical-activating enzymes family.</text>
</comment>
<feature type="domain" description="Radical SAM core" evidence="12">
    <location>
        <begin position="15"/>
        <end position="295"/>
    </location>
</feature>
<feature type="domain" description="4Fe-4S ferredoxin-type" evidence="11">
    <location>
        <begin position="46"/>
        <end position="75"/>
    </location>
</feature>
<evidence type="ECO:0000256" key="5">
    <source>
        <dbReference type="ARBA" id="ARBA00022723"/>
    </source>
</evidence>
<dbReference type="EMBL" id="DWXE01000039">
    <property type="protein sequence ID" value="HJB91737.1"/>
    <property type="molecule type" value="Genomic_DNA"/>
</dbReference>
<comment type="caution">
    <text evidence="13">The sequence shown here is derived from an EMBL/GenBank/DDBJ whole genome shotgun (WGS) entry which is preliminary data.</text>
</comment>
<keyword evidence="8" id="KW-0411">Iron-sulfur</keyword>
<organism evidence="13 14">
    <name type="scientific">Candidatus Eisenbergiella merdigallinarum</name>
    <dbReference type="NCBI Taxonomy" id="2838552"/>
    <lineage>
        <taxon>Bacteria</taxon>
        <taxon>Bacillati</taxon>
        <taxon>Bacillota</taxon>
        <taxon>Clostridia</taxon>
        <taxon>Lachnospirales</taxon>
        <taxon>Lachnospiraceae</taxon>
        <taxon>Eisenbergiella</taxon>
    </lineage>
</organism>
<dbReference type="PROSITE" id="PS01087">
    <property type="entry name" value="RADICAL_ACTIVATING"/>
    <property type="match status" value="1"/>
</dbReference>
<keyword evidence="4" id="KW-0949">S-adenosyl-L-methionine</keyword>
<accession>A0A9D2MTB5</accession>
<dbReference type="InterPro" id="IPR017896">
    <property type="entry name" value="4Fe4S_Fe-S-bd"/>
</dbReference>
<evidence type="ECO:0000256" key="10">
    <source>
        <dbReference type="SAM" id="MobiDB-lite"/>
    </source>
</evidence>
<gene>
    <name evidence="13" type="ORF">H9763_09790</name>
</gene>
<dbReference type="InterPro" id="IPR001989">
    <property type="entry name" value="Radical_activat_CS"/>
</dbReference>
<dbReference type="SUPFAM" id="SSF54862">
    <property type="entry name" value="4Fe-4S ferredoxins"/>
    <property type="match status" value="1"/>
</dbReference>
<comment type="cofactor">
    <cofactor evidence="1">
        <name>[4Fe-4S] cluster</name>
        <dbReference type="ChEBI" id="CHEBI:49883"/>
    </cofactor>
</comment>
<evidence type="ECO:0000259" key="11">
    <source>
        <dbReference type="PROSITE" id="PS51379"/>
    </source>
</evidence>
<evidence type="ECO:0000313" key="13">
    <source>
        <dbReference type="EMBL" id="HJB91737.1"/>
    </source>
</evidence>
<dbReference type="SFLD" id="SFLDS00029">
    <property type="entry name" value="Radical_SAM"/>
    <property type="match status" value="1"/>
</dbReference>
<dbReference type="InterPro" id="IPR034457">
    <property type="entry name" value="Organic_radical-activating"/>
</dbReference>
<dbReference type="InterPro" id="IPR007197">
    <property type="entry name" value="rSAM"/>
</dbReference>
<reference evidence="13" key="1">
    <citation type="journal article" date="2021" name="PeerJ">
        <title>Extensive microbial diversity within the chicken gut microbiome revealed by metagenomics and culture.</title>
        <authorList>
            <person name="Gilroy R."/>
            <person name="Ravi A."/>
            <person name="Getino M."/>
            <person name="Pursley I."/>
            <person name="Horton D.L."/>
            <person name="Alikhan N.F."/>
            <person name="Baker D."/>
            <person name="Gharbi K."/>
            <person name="Hall N."/>
            <person name="Watson M."/>
            <person name="Adriaenssens E.M."/>
            <person name="Foster-Nyarko E."/>
            <person name="Jarju S."/>
            <person name="Secka A."/>
            <person name="Antonio M."/>
            <person name="Oren A."/>
            <person name="Chaudhuri R.R."/>
            <person name="La Ragione R."/>
            <person name="Hildebrand F."/>
            <person name="Pallen M.J."/>
        </authorList>
    </citation>
    <scope>NUCLEOTIDE SEQUENCE</scope>
    <source>
        <strain evidence="13">USAMLcec3-2134</strain>
    </source>
</reference>
<evidence type="ECO:0000256" key="9">
    <source>
        <dbReference type="ARBA" id="ARBA00047365"/>
    </source>
</evidence>
<name>A0A9D2MTB5_9FIRM</name>
<dbReference type="GO" id="GO:0046872">
    <property type="term" value="F:metal ion binding"/>
    <property type="evidence" value="ECO:0007669"/>
    <property type="project" value="UniProtKB-KW"/>
</dbReference>
<evidence type="ECO:0000256" key="7">
    <source>
        <dbReference type="ARBA" id="ARBA00023004"/>
    </source>
</evidence>
<dbReference type="Gene3D" id="3.20.20.70">
    <property type="entry name" value="Aldolase class I"/>
    <property type="match status" value="1"/>
</dbReference>
<dbReference type="AlphaFoldDB" id="A0A9D2MTB5"/>
<evidence type="ECO:0000259" key="12">
    <source>
        <dbReference type="PROSITE" id="PS51918"/>
    </source>
</evidence>
<dbReference type="InterPro" id="IPR012839">
    <property type="entry name" value="Organic_radical_activase"/>
</dbReference>
<keyword evidence="3" id="KW-0004">4Fe-4S</keyword>
<protein>
    <submittedName>
        <fullName evidence="13">Glycyl-radical enzyme activating protein</fullName>
    </submittedName>
</protein>
<dbReference type="PIRSF" id="PIRSF000371">
    <property type="entry name" value="PFL_act_enz"/>
    <property type="match status" value="1"/>
</dbReference>
<sequence length="312" mass="34891">MKQAMIAEVQRFCIHDGPGIRTTVFFKGCPLSCAWCHNPETIKAAPEMLYFEQKCIGCGSCLAVCKKGAHRFEGGRHTVDVSACLSCDRMEECALSCPAQAMAVCGRRVESGELLEQVLLDREFYGKEGGVTCSGGEPLMQADFLGEFLSLCRDRGLNVCMDTSLQVKWSEILPLLPMIDLFLVDVKCMDPKRAVRYTGADGRLAAENLIRLSEAKKPVILRMPLAAGVNDAPEEMEARRRLMEKLNNVVRVDCFAVANHAASKYRAMGKEAPEWNRGADLREMEERMRRETGGKRWERPIFTERPEQDAGM</sequence>
<dbReference type="SUPFAM" id="SSF102114">
    <property type="entry name" value="Radical SAM enzymes"/>
    <property type="match status" value="1"/>
</dbReference>